<evidence type="ECO:0000256" key="1">
    <source>
        <dbReference type="ARBA" id="ARBA00004127"/>
    </source>
</evidence>
<dbReference type="Gene3D" id="3.40.50.1000">
    <property type="entry name" value="HAD superfamily/HAD-like"/>
    <property type="match status" value="1"/>
</dbReference>
<keyword evidence="4 16" id="KW-0812">Transmembrane</keyword>
<dbReference type="PRINTS" id="PR00119">
    <property type="entry name" value="CATATPASE"/>
</dbReference>
<dbReference type="EMBL" id="CADCTW010000042">
    <property type="protein sequence ID" value="CAA9304624.1"/>
    <property type="molecule type" value="Genomic_DNA"/>
</dbReference>
<dbReference type="NCBIfam" id="TIGR01494">
    <property type="entry name" value="ATPase_P-type"/>
    <property type="match status" value="1"/>
</dbReference>
<dbReference type="GO" id="GO:0046872">
    <property type="term" value="F:metal ion binding"/>
    <property type="evidence" value="ECO:0007669"/>
    <property type="project" value="UniProtKB-KW"/>
</dbReference>
<dbReference type="InterPro" id="IPR023299">
    <property type="entry name" value="ATPase_P-typ_cyto_dom_N"/>
</dbReference>
<dbReference type="GO" id="GO:0005886">
    <property type="term" value="C:plasma membrane"/>
    <property type="evidence" value="ECO:0007669"/>
    <property type="project" value="TreeGrafter"/>
</dbReference>
<dbReference type="Gene3D" id="1.20.1110.10">
    <property type="entry name" value="Calcium-transporting ATPase, transmembrane domain"/>
    <property type="match status" value="1"/>
</dbReference>
<dbReference type="InterPro" id="IPR036412">
    <property type="entry name" value="HAD-like_sf"/>
</dbReference>
<dbReference type="InterPro" id="IPR006068">
    <property type="entry name" value="ATPase_P-typ_cation-transptr_C"/>
</dbReference>
<dbReference type="PANTHER" id="PTHR24093:SF513">
    <property type="entry name" value="CATION-TRANSPORTING ATPASE I-RELATED"/>
    <property type="match status" value="1"/>
</dbReference>
<feature type="transmembrane region" description="Helical" evidence="16">
    <location>
        <begin position="379"/>
        <end position="398"/>
    </location>
</feature>
<organism evidence="18">
    <name type="scientific">uncultured Gemmatimonadota bacterium</name>
    <dbReference type="NCBI Taxonomy" id="203437"/>
    <lineage>
        <taxon>Bacteria</taxon>
        <taxon>Pseudomonadati</taxon>
        <taxon>Gemmatimonadota</taxon>
        <taxon>environmental samples</taxon>
    </lineage>
</organism>
<feature type="non-terminal residue" evidence="18">
    <location>
        <position position="1"/>
    </location>
</feature>
<dbReference type="PANTHER" id="PTHR24093">
    <property type="entry name" value="CATION TRANSPORTING ATPASE"/>
    <property type="match status" value="1"/>
</dbReference>
<dbReference type="SUPFAM" id="SSF81665">
    <property type="entry name" value="Calcium ATPase, transmembrane domain M"/>
    <property type="match status" value="1"/>
</dbReference>
<dbReference type="GO" id="GO:0016887">
    <property type="term" value="F:ATP hydrolysis activity"/>
    <property type="evidence" value="ECO:0007669"/>
    <property type="project" value="InterPro"/>
</dbReference>
<keyword evidence="11 16" id="KW-1133">Transmembrane helix</keyword>
<dbReference type="GO" id="GO:0005524">
    <property type="term" value="F:ATP binding"/>
    <property type="evidence" value="ECO:0007669"/>
    <property type="project" value="UniProtKB-KW"/>
</dbReference>
<keyword evidence="8" id="KW-0067">ATP-binding</keyword>
<dbReference type="GO" id="GO:0005388">
    <property type="term" value="F:P-type calcium transporter activity"/>
    <property type="evidence" value="ECO:0007669"/>
    <property type="project" value="TreeGrafter"/>
</dbReference>
<keyword evidence="9" id="KW-0460">Magnesium</keyword>
<protein>
    <recommendedName>
        <fullName evidence="2">P-type Cu(+) transporter</fullName>
        <ecNumber evidence="2">7.2.2.8</ecNumber>
    </recommendedName>
</protein>
<evidence type="ECO:0000256" key="15">
    <source>
        <dbReference type="ARBA" id="ARBA00049289"/>
    </source>
</evidence>
<dbReference type="GO" id="GO:0012505">
    <property type="term" value="C:endomembrane system"/>
    <property type="evidence" value="ECO:0007669"/>
    <property type="project" value="UniProtKB-SubCell"/>
</dbReference>
<evidence type="ECO:0000256" key="3">
    <source>
        <dbReference type="ARBA" id="ARBA00022448"/>
    </source>
</evidence>
<comment type="subcellular location">
    <subcellularLocation>
        <location evidence="1">Endomembrane system</location>
        <topology evidence="1">Multi-pass membrane protein</topology>
    </subcellularLocation>
</comment>
<keyword evidence="3" id="KW-0813">Transport</keyword>
<evidence type="ECO:0000256" key="11">
    <source>
        <dbReference type="ARBA" id="ARBA00022989"/>
    </source>
</evidence>
<comment type="catalytic activity">
    <reaction evidence="15">
        <text>Cu(+)(in) + ATP + H2O = Cu(+)(out) + ADP + phosphate + H(+)</text>
        <dbReference type="Rhea" id="RHEA:25792"/>
        <dbReference type="ChEBI" id="CHEBI:15377"/>
        <dbReference type="ChEBI" id="CHEBI:15378"/>
        <dbReference type="ChEBI" id="CHEBI:30616"/>
        <dbReference type="ChEBI" id="CHEBI:43474"/>
        <dbReference type="ChEBI" id="CHEBI:49552"/>
        <dbReference type="ChEBI" id="CHEBI:456216"/>
        <dbReference type="EC" id="7.2.2.8"/>
    </reaction>
</comment>
<evidence type="ECO:0000256" key="9">
    <source>
        <dbReference type="ARBA" id="ARBA00022842"/>
    </source>
</evidence>
<evidence type="ECO:0000256" key="2">
    <source>
        <dbReference type="ARBA" id="ARBA00012517"/>
    </source>
</evidence>
<evidence type="ECO:0000256" key="7">
    <source>
        <dbReference type="ARBA" id="ARBA00022796"/>
    </source>
</evidence>
<evidence type="ECO:0000256" key="13">
    <source>
        <dbReference type="ARBA" id="ARBA00023065"/>
    </source>
</evidence>
<keyword evidence="13" id="KW-0406">Ion transport</keyword>
<evidence type="ECO:0000259" key="17">
    <source>
        <dbReference type="Pfam" id="PF00689"/>
    </source>
</evidence>
<keyword evidence="10" id="KW-1278">Translocase</keyword>
<evidence type="ECO:0000256" key="6">
    <source>
        <dbReference type="ARBA" id="ARBA00022741"/>
    </source>
</evidence>
<dbReference type="InterPro" id="IPR023298">
    <property type="entry name" value="ATPase_P-typ_TM_dom_sf"/>
</dbReference>
<accession>A0A6J4KFJ1</accession>
<evidence type="ECO:0000256" key="10">
    <source>
        <dbReference type="ARBA" id="ARBA00022967"/>
    </source>
</evidence>
<evidence type="ECO:0000256" key="5">
    <source>
        <dbReference type="ARBA" id="ARBA00022723"/>
    </source>
</evidence>
<dbReference type="SUPFAM" id="SSF56784">
    <property type="entry name" value="HAD-like"/>
    <property type="match status" value="1"/>
</dbReference>
<evidence type="ECO:0000256" key="16">
    <source>
        <dbReference type="SAM" id="Phobius"/>
    </source>
</evidence>
<dbReference type="AlphaFoldDB" id="A0A6J4KFJ1"/>
<keyword evidence="14 16" id="KW-0472">Membrane</keyword>
<keyword evidence="7" id="KW-0187">Copper transport</keyword>
<dbReference type="Gene3D" id="3.40.1110.10">
    <property type="entry name" value="Calcium-transporting ATPase, cytoplasmic domain N"/>
    <property type="match status" value="1"/>
</dbReference>
<dbReference type="GO" id="GO:0140581">
    <property type="term" value="F:P-type monovalent copper transporter activity"/>
    <property type="evidence" value="ECO:0007669"/>
    <property type="project" value="UniProtKB-EC"/>
</dbReference>
<evidence type="ECO:0000313" key="18">
    <source>
        <dbReference type="EMBL" id="CAA9304624.1"/>
    </source>
</evidence>
<proteinExistence type="predicted"/>
<name>A0A6J4KFJ1_9BACT</name>
<dbReference type="Pfam" id="PF00702">
    <property type="entry name" value="Hydrolase"/>
    <property type="match status" value="1"/>
</dbReference>
<dbReference type="FunFam" id="3.40.50.1000:FF:000144">
    <property type="entry name" value="copper-transporting ATPase 1 isoform X2"/>
    <property type="match status" value="1"/>
</dbReference>
<feature type="domain" description="Cation-transporting P-type ATPase C-terminal" evidence="17">
    <location>
        <begin position="239"/>
        <end position="395"/>
    </location>
</feature>
<keyword evidence="5" id="KW-0479">Metal-binding</keyword>
<evidence type="ECO:0000256" key="4">
    <source>
        <dbReference type="ARBA" id="ARBA00022692"/>
    </source>
</evidence>
<dbReference type="Pfam" id="PF00689">
    <property type="entry name" value="Cation_ATPase_C"/>
    <property type="match status" value="1"/>
</dbReference>
<dbReference type="InterPro" id="IPR023214">
    <property type="entry name" value="HAD_sf"/>
</dbReference>
<keyword evidence="6" id="KW-0547">Nucleotide-binding</keyword>
<dbReference type="EC" id="7.2.2.8" evidence="2"/>
<gene>
    <name evidence="18" type="ORF">AVDCRST_MAG68-723</name>
</gene>
<evidence type="ECO:0000256" key="8">
    <source>
        <dbReference type="ARBA" id="ARBA00022840"/>
    </source>
</evidence>
<dbReference type="PRINTS" id="PR00120">
    <property type="entry name" value="HATPASE"/>
</dbReference>
<evidence type="ECO:0000256" key="12">
    <source>
        <dbReference type="ARBA" id="ARBA00023008"/>
    </source>
</evidence>
<reference evidence="18" key="1">
    <citation type="submission" date="2020-02" db="EMBL/GenBank/DDBJ databases">
        <authorList>
            <person name="Meier V. D."/>
        </authorList>
    </citation>
    <scope>NUCLEOTIDE SEQUENCE</scope>
    <source>
        <strain evidence="18">AVDCRST_MAG68</strain>
    </source>
</reference>
<sequence>RGGRDEPLDEPGRRALLARARAFAEGGLRVLMVAEGAPEASVDDPRALVALGFLGISDPLRPGVAAAVRRCQAAGVHVIMLTGDHPATARAIAREAGLLRPDGAVVTGADLAPLDGDALDRALEGATVIARATPVDKLRIVESLQRRGHTVAMTGDGVNDAPALRLADVGVAMGRGGTEVARQAADVVLADDDFATLVETFVEGRGFWRNIRRALGLLLGGNLGELGLEVGASVLGLAAPLTSHQILAMNLMTDVLPALAVVLQRPEHRDLAALAREGTSALDAPLRSEIFSRSAATAAPSLAAYLVALRGAGVPYARTVAFASIITTQLAQTLDAGWAEGALTPAIRRVVFGSGAALVGILTLPPLRDFLGLVRLTLPGYALVGAGTMVAVLLGRVLPPPQRLAIRPAGAFPEPQLA</sequence>
<keyword evidence="12" id="KW-0186">Copper</keyword>
<evidence type="ECO:0000256" key="14">
    <source>
        <dbReference type="ARBA" id="ARBA00023136"/>
    </source>
</evidence>
<dbReference type="InterPro" id="IPR001757">
    <property type="entry name" value="P_typ_ATPase"/>
</dbReference>